<keyword evidence="1" id="KW-1185">Reference proteome</keyword>
<accession>A0A0K0G5L7</accession>
<sequence>MAQFEIISDKKVRCSHCNNGFLNIFGNLKCYLGSKHKMTSAGVITYGASYFTNIGYKIAARIILDEINADSKNISNFFENSLRLTELDKI</sequence>
<dbReference type="Proteomes" id="UP000035680">
    <property type="component" value="Unassembled WGS sequence"/>
</dbReference>
<organism evidence="1 2">
    <name type="scientific">Strongyloides venezuelensis</name>
    <name type="common">Threadworm</name>
    <dbReference type="NCBI Taxonomy" id="75913"/>
    <lineage>
        <taxon>Eukaryota</taxon>
        <taxon>Metazoa</taxon>
        <taxon>Ecdysozoa</taxon>
        <taxon>Nematoda</taxon>
        <taxon>Chromadorea</taxon>
        <taxon>Rhabditida</taxon>
        <taxon>Tylenchina</taxon>
        <taxon>Panagrolaimomorpha</taxon>
        <taxon>Strongyloidoidea</taxon>
        <taxon>Strongyloididae</taxon>
        <taxon>Strongyloides</taxon>
    </lineage>
</organism>
<evidence type="ECO:0000313" key="2">
    <source>
        <dbReference type="WBParaSite" id="SVE_2003500.1"/>
    </source>
</evidence>
<dbReference type="AlphaFoldDB" id="A0A0K0G5L7"/>
<proteinExistence type="predicted"/>
<evidence type="ECO:0000313" key="1">
    <source>
        <dbReference type="Proteomes" id="UP000035680"/>
    </source>
</evidence>
<dbReference type="WBParaSite" id="SVE_2003500.1">
    <property type="protein sequence ID" value="SVE_2003500.1"/>
    <property type="gene ID" value="SVE_2003500"/>
</dbReference>
<name>A0A0K0G5L7_STRVS</name>
<reference evidence="1" key="1">
    <citation type="submission" date="2014-07" db="EMBL/GenBank/DDBJ databases">
        <authorList>
            <person name="Martin A.A"/>
            <person name="De Silva N."/>
        </authorList>
    </citation>
    <scope>NUCLEOTIDE SEQUENCE</scope>
</reference>
<reference evidence="2" key="2">
    <citation type="submission" date="2015-08" db="UniProtKB">
        <authorList>
            <consortium name="WormBaseParasite"/>
        </authorList>
    </citation>
    <scope>IDENTIFICATION</scope>
</reference>
<protein>
    <submittedName>
        <fullName evidence="2">Transposase</fullName>
    </submittedName>
</protein>